<evidence type="ECO:0000313" key="2">
    <source>
        <dbReference type="EMBL" id="GIH21966.1"/>
    </source>
</evidence>
<evidence type="ECO:0000256" key="1">
    <source>
        <dbReference type="SAM" id="MobiDB-lite"/>
    </source>
</evidence>
<dbReference type="AlphaFoldDB" id="A0A919Q5G4"/>
<proteinExistence type="predicted"/>
<comment type="caution">
    <text evidence="2">The sequence shown here is derived from an EMBL/GenBank/DDBJ whole genome shotgun (WGS) entry which is preliminary data.</text>
</comment>
<name>A0A919Q5G4_9ACTN</name>
<evidence type="ECO:0000313" key="3">
    <source>
        <dbReference type="Proteomes" id="UP000640052"/>
    </source>
</evidence>
<sequence>MRSAECGARSLECGARSLECECGVRSAERRARERRCPEGAERRARERQCPEGAERGAQKGKPEGWEGGAGRREDRSPEGQAGKGGADQTGGAEPRKNKRVGGWENSATSGPIRSTGIGVPMDVTRTADRPPRSKVIHRVVQ</sequence>
<feature type="compositionally biased region" description="Basic residues" evidence="1">
    <location>
        <begin position="132"/>
        <end position="141"/>
    </location>
</feature>
<dbReference type="EMBL" id="BOOA01000002">
    <property type="protein sequence ID" value="GIH21966.1"/>
    <property type="molecule type" value="Genomic_DNA"/>
</dbReference>
<protein>
    <submittedName>
        <fullName evidence="2">Uncharacterized protein</fullName>
    </submittedName>
</protein>
<organism evidence="2 3">
    <name type="scientific">Acrocarpospora phusangensis</name>
    <dbReference type="NCBI Taxonomy" id="1070424"/>
    <lineage>
        <taxon>Bacteria</taxon>
        <taxon>Bacillati</taxon>
        <taxon>Actinomycetota</taxon>
        <taxon>Actinomycetes</taxon>
        <taxon>Streptosporangiales</taxon>
        <taxon>Streptosporangiaceae</taxon>
        <taxon>Acrocarpospora</taxon>
    </lineage>
</organism>
<keyword evidence="3" id="KW-1185">Reference proteome</keyword>
<accession>A0A919Q5G4</accession>
<reference evidence="2" key="1">
    <citation type="submission" date="2021-01" db="EMBL/GenBank/DDBJ databases">
        <title>Whole genome shotgun sequence of Acrocarpospora phusangensis NBRC 108782.</title>
        <authorList>
            <person name="Komaki H."/>
            <person name="Tamura T."/>
        </authorList>
    </citation>
    <scope>NUCLEOTIDE SEQUENCE</scope>
    <source>
        <strain evidence="2">NBRC 108782</strain>
    </source>
</reference>
<dbReference type="Proteomes" id="UP000640052">
    <property type="component" value="Unassembled WGS sequence"/>
</dbReference>
<feature type="region of interest" description="Disordered" evidence="1">
    <location>
        <begin position="24"/>
        <end position="141"/>
    </location>
</feature>
<gene>
    <name evidence="2" type="ORF">Aph01nite_02760</name>
</gene>
<feature type="compositionally biased region" description="Basic and acidic residues" evidence="1">
    <location>
        <begin position="26"/>
        <end position="77"/>
    </location>
</feature>